<dbReference type="EMBL" id="BMIJ01000008">
    <property type="protein sequence ID" value="GGC06387.1"/>
    <property type="molecule type" value="Genomic_DNA"/>
</dbReference>
<evidence type="ECO:0008006" key="4">
    <source>
        <dbReference type="Google" id="ProtNLM"/>
    </source>
</evidence>
<feature type="transmembrane region" description="Helical" evidence="1">
    <location>
        <begin position="379"/>
        <end position="401"/>
    </location>
</feature>
<gene>
    <name evidence="2" type="ORF">GCM10011352_35750</name>
</gene>
<keyword evidence="1" id="KW-0812">Transmembrane</keyword>
<feature type="transmembrane region" description="Helical" evidence="1">
    <location>
        <begin position="65"/>
        <end position="82"/>
    </location>
</feature>
<sequence length="440" mass="47727">MQLIRTLNDTADLTTRLSGVLIFAAMLLALADTFQLIEATHLATVLAWGFVLVELRNLTGKQRRLILMLSAAGVLFSCWAWFKGGQVAALDILSEHIKLAMLLAAVNFIRLVSRLEPAPDHKGVRSFLTTLGGMHFFSSVANFSSVLMVGEQLYRNERLSALSQVILARGFSLAVLWSPFLSILPMVLDKVPGSDIYAVYPFTIALAIVGLLLTLVESRYRRPEELNSYAGYPIKRSTLLLPAMLISTVLLTAWLAPDLPTIGVVALLALLVPFSILVLKSGMTSASRSAAKHVVERLPDARVEIALFLTAGLLAAGVKACIALGLVDLPFQETNAHIASFVLVSIVLLAYLGIHQFALVAIFMGFFAEITTTPTLMAIAYILGTSLSMSGSIFSGLNFILQARFRCSIREILANNSLYTLLMLTASVALIYLLAAFGIH</sequence>
<proteinExistence type="predicted"/>
<keyword evidence="1" id="KW-1133">Transmembrane helix</keyword>
<name>A0ABQ1KRV2_9GAMM</name>
<evidence type="ECO:0000256" key="1">
    <source>
        <dbReference type="SAM" id="Phobius"/>
    </source>
</evidence>
<comment type="caution">
    <text evidence="2">The sequence shown here is derived from an EMBL/GenBank/DDBJ whole genome shotgun (WGS) entry which is preliminary data.</text>
</comment>
<feature type="transmembrane region" description="Helical" evidence="1">
    <location>
        <begin position="421"/>
        <end position="439"/>
    </location>
</feature>
<dbReference type="Proteomes" id="UP000629025">
    <property type="component" value="Unassembled WGS sequence"/>
</dbReference>
<organism evidence="2 3">
    <name type="scientific">Marinobacterium zhoushanense</name>
    <dbReference type="NCBI Taxonomy" id="1679163"/>
    <lineage>
        <taxon>Bacteria</taxon>
        <taxon>Pseudomonadati</taxon>
        <taxon>Pseudomonadota</taxon>
        <taxon>Gammaproteobacteria</taxon>
        <taxon>Oceanospirillales</taxon>
        <taxon>Oceanospirillaceae</taxon>
        <taxon>Marinobacterium</taxon>
    </lineage>
</organism>
<protein>
    <recommendedName>
        <fullName evidence="4">DUF4010 domain-containing protein</fullName>
    </recommendedName>
</protein>
<feature type="transmembrane region" description="Helical" evidence="1">
    <location>
        <begin position="127"/>
        <end position="149"/>
    </location>
</feature>
<feature type="transmembrane region" description="Helical" evidence="1">
    <location>
        <begin position="262"/>
        <end position="279"/>
    </location>
</feature>
<accession>A0ABQ1KRV2</accession>
<evidence type="ECO:0000313" key="2">
    <source>
        <dbReference type="EMBL" id="GGC06387.1"/>
    </source>
</evidence>
<feature type="transmembrane region" description="Helical" evidence="1">
    <location>
        <begin position="20"/>
        <end position="53"/>
    </location>
</feature>
<feature type="transmembrane region" description="Helical" evidence="1">
    <location>
        <begin position="161"/>
        <end position="184"/>
    </location>
</feature>
<reference evidence="3" key="1">
    <citation type="journal article" date="2019" name="Int. J. Syst. Evol. Microbiol.">
        <title>The Global Catalogue of Microorganisms (GCM) 10K type strain sequencing project: providing services to taxonomists for standard genome sequencing and annotation.</title>
        <authorList>
            <consortium name="The Broad Institute Genomics Platform"/>
            <consortium name="The Broad Institute Genome Sequencing Center for Infectious Disease"/>
            <person name="Wu L."/>
            <person name="Ma J."/>
        </authorList>
    </citation>
    <scope>NUCLEOTIDE SEQUENCE [LARGE SCALE GENOMIC DNA]</scope>
    <source>
        <strain evidence="3">CGMCC 1.15341</strain>
    </source>
</reference>
<feature type="transmembrane region" description="Helical" evidence="1">
    <location>
        <begin position="237"/>
        <end position="256"/>
    </location>
</feature>
<feature type="transmembrane region" description="Helical" evidence="1">
    <location>
        <begin position="196"/>
        <end position="216"/>
    </location>
</feature>
<feature type="transmembrane region" description="Helical" evidence="1">
    <location>
        <begin position="338"/>
        <end position="367"/>
    </location>
</feature>
<keyword evidence="3" id="KW-1185">Reference proteome</keyword>
<keyword evidence="1" id="KW-0472">Membrane</keyword>
<evidence type="ECO:0000313" key="3">
    <source>
        <dbReference type="Proteomes" id="UP000629025"/>
    </source>
</evidence>
<dbReference type="RefSeq" id="WP_188750849.1">
    <property type="nucleotide sequence ID" value="NZ_BMIJ01000008.1"/>
</dbReference>